<organism evidence="1 2">
    <name type="scientific">Streptantibioticus cattleyicolor (strain ATCC 35852 / DSM 46488 / JCM 4925 / NBRC 14057 / NRRL 8057)</name>
    <name type="common">Streptomyces cattleya</name>
    <dbReference type="NCBI Taxonomy" id="1003195"/>
    <lineage>
        <taxon>Bacteria</taxon>
        <taxon>Bacillati</taxon>
        <taxon>Actinomycetota</taxon>
        <taxon>Actinomycetes</taxon>
        <taxon>Kitasatosporales</taxon>
        <taxon>Streptomycetaceae</taxon>
        <taxon>Streptantibioticus</taxon>
    </lineage>
</organism>
<evidence type="ECO:0000313" key="2">
    <source>
        <dbReference type="Proteomes" id="UP000007842"/>
    </source>
</evidence>
<dbReference type="EMBL" id="CP003219">
    <property type="protein sequence ID" value="AEW94587.1"/>
    <property type="molecule type" value="Genomic_DNA"/>
</dbReference>
<protein>
    <submittedName>
        <fullName evidence="1">Uncharacterized protein</fullName>
    </submittedName>
</protein>
<dbReference type="Proteomes" id="UP000007842">
    <property type="component" value="Chromosome"/>
</dbReference>
<dbReference type="RefSeq" id="WP_014142979.1">
    <property type="nucleotide sequence ID" value="NC_016111.1"/>
</dbReference>
<dbReference type="HOGENOM" id="CLU_153835_0_0_11"/>
<dbReference type="eggNOG" id="ENOG5033WI4">
    <property type="taxonomic scope" value="Bacteria"/>
</dbReference>
<proteinExistence type="predicted"/>
<dbReference type="KEGG" id="sct:SCAT_2233"/>
<dbReference type="AlphaFoldDB" id="F8JXB5"/>
<accession>F8JXB5</accession>
<dbReference type="KEGG" id="scy:SCATT_22160"/>
<dbReference type="STRING" id="1003195.SCATT_22160"/>
<accession>G8WP85</accession>
<sequence>MPAHDQAPVAAHAQAETHRYTMHFPEHAPRESDPHYAAFEAYRRHTKDTAACYVGERAGAAACSPGLLELHHAVLEFAVANAADPRALHRDFPEIAADASPDEIAAWLESSPGEFRWLCAFHHRGHGGAHTASHADWTAQLYVPGLIS</sequence>
<dbReference type="PATRIC" id="fig|1003195.11.peg.3747"/>
<dbReference type="OrthoDB" id="4216356at2"/>
<name>F8JXB5_STREN</name>
<reference evidence="2" key="1">
    <citation type="submission" date="2011-12" db="EMBL/GenBank/DDBJ databases">
        <title>Complete genome sequence of Streptomyces cattleya strain DSM 46488.</title>
        <authorList>
            <person name="Ou H.-Y."/>
            <person name="Li P."/>
            <person name="Zhao C."/>
            <person name="O'Hagan D."/>
            <person name="Deng Z."/>
        </authorList>
    </citation>
    <scope>NUCLEOTIDE SEQUENCE [LARGE SCALE GENOMIC DNA]</scope>
    <source>
        <strain evidence="2">ATCC 35852 / DSM 46488 / JCM 4925 / NBRC 14057 / NRRL 8057</strain>
    </source>
</reference>
<evidence type="ECO:0000313" key="1">
    <source>
        <dbReference type="EMBL" id="AEW94587.1"/>
    </source>
</evidence>
<keyword evidence="2" id="KW-1185">Reference proteome</keyword>
<gene>
    <name evidence="1" type="ordered locus">SCATT_22160</name>
</gene>